<evidence type="ECO:0000256" key="11">
    <source>
        <dbReference type="ARBA" id="ARBA00023242"/>
    </source>
</evidence>
<gene>
    <name evidence="17" type="primary">ino80</name>
    <name evidence="17" type="ORF">TCON_2233</name>
</gene>
<keyword evidence="4" id="KW-0547">Nucleotide-binding</keyword>
<comment type="domain">
    <text evidence="12">The DBINO region is involved in binding to DNA.</text>
</comment>
<name>A0ABQ7HWK4_9MICR</name>
<comment type="function">
    <text evidence="12">ATPase component of the INO80 complex which remodels chromatin by shifting nucleosomes and is involved in DNA repair.</text>
</comment>
<evidence type="ECO:0000256" key="6">
    <source>
        <dbReference type="ARBA" id="ARBA00022801"/>
    </source>
</evidence>
<comment type="subunit">
    <text evidence="12">Component of the INO80 chromatin-remodeling complex.</text>
</comment>
<keyword evidence="6 12" id="KW-0378">Hydrolase</keyword>
<dbReference type="PANTHER" id="PTHR45685:SF2">
    <property type="entry name" value="CHROMATIN-REMODELING ATPASE INO80"/>
    <property type="match status" value="1"/>
</dbReference>
<evidence type="ECO:0000256" key="5">
    <source>
        <dbReference type="ARBA" id="ARBA00022763"/>
    </source>
</evidence>
<evidence type="ECO:0000256" key="7">
    <source>
        <dbReference type="ARBA" id="ARBA00022840"/>
    </source>
</evidence>
<dbReference type="Pfam" id="PF00176">
    <property type="entry name" value="SNF2-rel_dom"/>
    <property type="match status" value="1"/>
</dbReference>
<dbReference type="Proteomes" id="UP001516464">
    <property type="component" value="Unassembled WGS sequence"/>
</dbReference>
<dbReference type="InterPro" id="IPR038718">
    <property type="entry name" value="SNF2-like_sf"/>
</dbReference>
<evidence type="ECO:0000256" key="8">
    <source>
        <dbReference type="ARBA" id="ARBA00023125"/>
    </source>
</evidence>
<dbReference type="PROSITE" id="PS51192">
    <property type="entry name" value="HELICASE_ATP_BIND_1"/>
    <property type="match status" value="1"/>
</dbReference>
<feature type="compositionally biased region" description="Basic and acidic residues" evidence="13">
    <location>
        <begin position="190"/>
        <end position="219"/>
    </location>
</feature>
<comment type="subcellular location">
    <subcellularLocation>
        <location evidence="1 12">Nucleus</location>
    </subcellularLocation>
</comment>
<dbReference type="SMART" id="SM00490">
    <property type="entry name" value="HELICc"/>
    <property type="match status" value="1"/>
</dbReference>
<evidence type="ECO:0000313" key="18">
    <source>
        <dbReference type="Proteomes" id="UP001516464"/>
    </source>
</evidence>
<dbReference type="Gene3D" id="3.40.50.10810">
    <property type="entry name" value="Tandem AAA-ATPase domain"/>
    <property type="match status" value="1"/>
</dbReference>
<evidence type="ECO:0000256" key="9">
    <source>
        <dbReference type="ARBA" id="ARBA00023159"/>
    </source>
</evidence>
<dbReference type="InterPro" id="IPR050520">
    <property type="entry name" value="INO80/SWR1_helicase"/>
</dbReference>
<dbReference type="InterPro" id="IPR001650">
    <property type="entry name" value="Helicase_C-like"/>
</dbReference>
<dbReference type="InterPro" id="IPR000330">
    <property type="entry name" value="SNF2_N"/>
</dbReference>
<evidence type="ECO:0000256" key="2">
    <source>
        <dbReference type="ARBA" id="ARBA00007025"/>
    </source>
</evidence>
<dbReference type="InterPro" id="IPR020838">
    <property type="entry name" value="DBINO"/>
</dbReference>
<organism evidence="17 18">
    <name type="scientific">Astathelohania contejeani</name>
    <dbReference type="NCBI Taxonomy" id="164912"/>
    <lineage>
        <taxon>Eukaryota</taxon>
        <taxon>Fungi</taxon>
        <taxon>Fungi incertae sedis</taxon>
        <taxon>Microsporidia</taxon>
        <taxon>Astathelohaniidae</taxon>
        <taxon>Astathelohania</taxon>
    </lineage>
</organism>
<evidence type="ECO:0000256" key="12">
    <source>
        <dbReference type="RuleBase" id="RU368001"/>
    </source>
</evidence>
<evidence type="ECO:0000259" key="15">
    <source>
        <dbReference type="PROSITE" id="PS51194"/>
    </source>
</evidence>
<feature type="region of interest" description="Disordered" evidence="13">
    <location>
        <begin position="187"/>
        <end position="219"/>
    </location>
</feature>
<keyword evidence="10 12" id="KW-0234">DNA repair</keyword>
<keyword evidence="5 12" id="KW-0227">DNA damage</keyword>
<keyword evidence="9" id="KW-0010">Activator</keyword>
<proteinExistence type="inferred from homology"/>
<dbReference type="PROSITE" id="PS51413">
    <property type="entry name" value="DBINO"/>
    <property type="match status" value="1"/>
</dbReference>
<dbReference type="SMART" id="SM00487">
    <property type="entry name" value="DEXDc"/>
    <property type="match status" value="1"/>
</dbReference>
<dbReference type="Pfam" id="PF00271">
    <property type="entry name" value="Helicase_C"/>
    <property type="match status" value="1"/>
</dbReference>
<keyword evidence="8 12" id="KW-0238">DNA-binding</keyword>
<dbReference type="PANTHER" id="PTHR45685">
    <property type="entry name" value="HELICASE SRCAP-RELATED"/>
    <property type="match status" value="1"/>
</dbReference>
<dbReference type="Gene3D" id="3.40.50.300">
    <property type="entry name" value="P-loop containing nucleotide triphosphate hydrolases"/>
    <property type="match status" value="1"/>
</dbReference>
<comment type="catalytic activity">
    <reaction evidence="12">
        <text>ATP + H2O = ADP + phosphate + H(+)</text>
        <dbReference type="Rhea" id="RHEA:13065"/>
        <dbReference type="ChEBI" id="CHEBI:15377"/>
        <dbReference type="ChEBI" id="CHEBI:15378"/>
        <dbReference type="ChEBI" id="CHEBI:30616"/>
        <dbReference type="ChEBI" id="CHEBI:43474"/>
        <dbReference type="ChEBI" id="CHEBI:456216"/>
    </reaction>
</comment>
<keyword evidence="11" id="KW-0539">Nucleus</keyword>
<comment type="similarity">
    <text evidence="2 12">Belongs to the SNF2/RAD54 helicase family.</text>
</comment>
<evidence type="ECO:0000259" key="16">
    <source>
        <dbReference type="PROSITE" id="PS51413"/>
    </source>
</evidence>
<protein>
    <recommendedName>
        <fullName evidence="3 12">Chromatin-remodeling ATPase INO80</fullName>
        <ecNumber evidence="12">3.6.4.-</ecNumber>
    </recommendedName>
</protein>
<keyword evidence="7 12" id="KW-0067">ATP-binding</keyword>
<feature type="domain" description="Helicase ATP-binding" evidence="14">
    <location>
        <begin position="305"/>
        <end position="477"/>
    </location>
</feature>
<dbReference type="InterPro" id="IPR014001">
    <property type="entry name" value="Helicase_ATP-bd"/>
</dbReference>
<dbReference type="InterPro" id="IPR049730">
    <property type="entry name" value="SNF2/RAD54-like_C"/>
</dbReference>
<evidence type="ECO:0000313" key="17">
    <source>
        <dbReference type="EMBL" id="KAF7682543.1"/>
    </source>
</evidence>
<comment type="caution">
    <text evidence="17">The sequence shown here is derived from an EMBL/GenBank/DDBJ whole genome shotgun (WGS) entry which is preliminary data.</text>
</comment>
<sequence>MSDDPFKSENDASMDVKTSTAIIQAMMGDTTKCFERVIDCYDVFYEPLGDKYFRLYNEACNSVLKTNDTFLDSISVDNHNWRIFPDVRCGTISFAYQIESEIRHLGEAAADARCEEEIIKHRNQAWRYLSRTQVSRTHRAILNMNACIQNNQRKLATICAREIRRALCKTSRTNPILKGRRLAKELGATARREKDTKEYKRKADREALEKRRREDEEREAARQARKLNFLLNQTELFSHFILNKKKEPQCAEEARALTAVNKQLEKTQEFDEGRVQKNESRNVDQPSILTCTLKEYQLRGLNWLVSLYSQGINGILADDMGLGKTVQAISLLAYLAESENIWGPFLVVTPASTLHNWVQEFEKFLPSFKIVPYWGNISERKILKKKFTGRFELTNRESQCHVVITSYQMVVTDEKIFQKVRWEYMILDEAQAIKSSLSQRWRALLGFKCRSRLLLTGTPIQNNMQELWALLHFIMPTLFDSHDEFNDWFSKDIEGSSKVDEVQLQRLHLILKPFMLRREKSDVRNELGTKTEIDIICTLSHRQRVLYEAIRRKTPMAELLESRSIGEIEETDTLMNVVMQFRKVCNHPNLFEKLEPESGLCFEMNDHFRKDYIGFPERSKIGVRIPRIVGDFIGESLRKRMRKCFNKINTIDKLISGISGNNNIIDPIINYPSSVRTMYNYRVISSLPSIITDSNQYPLMHHISNLERSLLYNRINGRDSLSYRYISPSNYSLFLNHRPRLPIIGPDRVFVPRLDRFISDSGKLLVLDSMLPRLKEEGRRILMYFQMTRMIDLMEDYLIKKHYSYLRLDGSSKISARRDMVRDWQTNDDKFIFLLSTRAGGLGINLTAADTVIFYDSDWNPTVDQQAMDRAHRLGQTKDVTVYRLITKDTIEERVMERAQRKGEIQKMVIQGGSFKGIE</sequence>
<reference evidence="17 18" key="1">
    <citation type="submission" date="2019-01" db="EMBL/GenBank/DDBJ databases">
        <title>Genomes sequencing and comparative genomics of infectious freshwater microsporidia, Cucumispora dikerogammari and Thelohania contejeani.</title>
        <authorList>
            <person name="Cormier A."/>
            <person name="Giraud I."/>
            <person name="Wattier R."/>
            <person name="Teixeira M."/>
            <person name="Grandjean F."/>
            <person name="Rigaud T."/>
            <person name="Cordaux R."/>
        </authorList>
    </citation>
    <scope>NUCLEOTIDE SEQUENCE [LARGE SCALE GENOMIC DNA]</scope>
    <source>
        <strain evidence="17">T1</strain>
        <tissue evidence="17">Spores</tissue>
    </source>
</reference>
<dbReference type="CDD" id="cd18793">
    <property type="entry name" value="SF2_C_SNF"/>
    <property type="match status" value="1"/>
</dbReference>
<feature type="domain" description="DBINO" evidence="16">
    <location>
        <begin position="125"/>
        <end position="247"/>
    </location>
</feature>
<feature type="domain" description="Helicase C-terminal" evidence="15">
    <location>
        <begin position="766"/>
        <end position="919"/>
    </location>
</feature>
<evidence type="ECO:0000256" key="4">
    <source>
        <dbReference type="ARBA" id="ARBA00022741"/>
    </source>
</evidence>
<evidence type="ECO:0000256" key="3">
    <source>
        <dbReference type="ARBA" id="ARBA00019805"/>
    </source>
</evidence>
<evidence type="ECO:0000256" key="1">
    <source>
        <dbReference type="ARBA" id="ARBA00004123"/>
    </source>
</evidence>
<keyword evidence="18" id="KW-1185">Reference proteome</keyword>
<evidence type="ECO:0000256" key="10">
    <source>
        <dbReference type="ARBA" id="ARBA00023204"/>
    </source>
</evidence>
<dbReference type="SUPFAM" id="SSF52540">
    <property type="entry name" value="P-loop containing nucleoside triphosphate hydrolases"/>
    <property type="match status" value="2"/>
</dbReference>
<evidence type="ECO:0000256" key="13">
    <source>
        <dbReference type="SAM" id="MobiDB-lite"/>
    </source>
</evidence>
<accession>A0ABQ7HWK4</accession>
<dbReference type="InterPro" id="IPR027417">
    <property type="entry name" value="P-loop_NTPase"/>
</dbReference>
<dbReference type="PROSITE" id="PS51194">
    <property type="entry name" value="HELICASE_CTER"/>
    <property type="match status" value="1"/>
</dbReference>
<dbReference type="EC" id="3.6.4.-" evidence="12"/>
<dbReference type="EMBL" id="SBIQ01000228">
    <property type="protein sequence ID" value="KAF7682543.1"/>
    <property type="molecule type" value="Genomic_DNA"/>
</dbReference>
<evidence type="ECO:0000259" key="14">
    <source>
        <dbReference type="PROSITE" id="PS51192"/>
    </source>
</evidence>
<dbReference type="Pfam" id="PF13892">
    <property type="entry name" value="DBINO"/>
    <property type="match status" value="1"/>
</dbReference>